<keyword evidence="4" id="KW-0732">Signal</keyword>
<evidence type="ECO:0000256" key="2">
    <source>
        <dbReference type="ARBA" id="ARBA00022900"/>
    </source>
</evidence>
<comment type="caution">
    <text evidence="6">The sequence shown here is derived from an EMBL/GenBank/DDBJ whole genome shotgun (WGS) entry which is preliminary data.</text>
</comment>
<evidence type="ECO:0000313" key="7">
    <source>
        <dbReference type="Proteomes" id="UP001231518"/>
    </source>
</evidence>
<evidence type="ECO:0000256" key="1">
    <source>
        <dbReference type="ARBA" id="ARBA00022690"/>
    </source>
</evidence>
<dbReference type="PANTHER" id="PTHR10083:SF374">
    <property type="entry name" value="BPTI_KUNITZ INHIBITOR DOMAIN-CONTAINING PROTEIN"/>
    <property type="match status" value="1"/>
</dbReference>
<reference evidence="6" key="1">
    <citation type="submission" date="2023-03" db="EMBL/GenBank/DDBJ databases">
        <title>Chromosome-level genomes of two armyworms, Mythimna separata and Mythimna loreyi, provide insights into the biosynthesis and reception of sex pheromones.</title>
        <authorList>
            <person name="Zhao H."/>
        </authorList>
    </citation>
    <scope>NUCLEOTIDE SEQUENCE</scope>
    <source>
        <strain evidence="6">BeijingLab</strain>
        <tissue evidence="6">Pupa</tissue>
    </source>
</reference>
<keyword evidence="3" id="KW-1015">Disulfide bond</keyword>
<dbReference type="PROSITE" id="PS50279">
    <property type="entry name" value="BPTI_KUNITZ_2"/>
    <property type="match status" value="1"/>
</dbReference>
<dbReference type="AlphaFoldDB" id="A0AAD8DK76"/>
<feature type="chain" id="PRO_5042100524" description="BPTI/Kunitz inhibitor domain-containing protein" evidence="4">
    <location>
        <begin position="19"/>
        <end position="79"/>
    </location>
</feature>
<dbReference type="InterPro" id="IPR020901">
    <property type="entry name" value="Prtase_inh_Kunz-CS"/>
</dbReference>
<dbReference type="Proteomes" id="UP001231518">
    <property type="component" value="Chromosome 29"/>
</dbReference>
<dbReference type="Pfam" id="PF00014">
    <property type="entry name" value="Kunitz_BPTI"/>
    <property type="match status" value="1"/>
</dbReference>
<name>A0AAD8DK76_MYTSE</name>
<dbReference type="EMBL" id="JARGEI010000031">
    <property type="protein sequence ID" value="KAJ8704588.1"/>
    <property type="molecule type" value="Genomic_DNA"/>
</dbReference>
<keyword evidence="2" id="KW-0722">Serine protease inhibitor</keyword>
<dbReference type="FunFam" id="4.10.410.10:FF:000021">
    <property type="entry name" value="Serine protease inhibitor, putative"/>
    <property type="match status" value="1"/>
</dbReference>
<dbReference type="PRINTS" id="PR00759">
    <property type="entry name" value="BASICPTASE"/>
</dbReference>
<evidence type="ECO:0000313" key="6">
    <source>
        <dbReference type="EMBL" id="KAJ8704588.1"/>
    </source>
</evidence>
<accession>A0AAD8DK76</accession>
<organism evidence="6 7">
    <name type="scientific">Mythimna separata</name>
    <name type="common">Oriental armyworm</name>
    <name type="synonym">Pseudaletia separata</name>
    <dbReference type="NCBI Taxonomy" id="271217"/>
    <lineage>
        <taxon>Eukaryota</taxon>
        <taxon>Metazoa</taxon>
        <taxon>Ecdysozoa</taxon>
        <taxon>Arthropoda</taxon>
        <taxon>Hexapoda</taxon>
        <taxon>Insecta</taxon>
        <taxon>Pterygota</taxon>
        <taxon>Neoptera</taxon>
        <taxon>Endopterygota</taxon>
        <taxon>Lepidoptera</taxon>
        <taxon>Glossata</taxon>
        <taxon>Ditrysia</taxon>
        <taxon>Noctuoidea</taxon>
        <taxon>Noctuidae</taxon>
        <taxon>Noctuinae</taxon>
        <taxon>Hadenini</taxon>
        <taxon>Mythimna</taxon>
    </lineage>
</organism>
<feature type="signal peptide" evidence="4">
    <location>
        <begin position="1"/>
        <end position="18"/>
    </location>
</feature>
<dbReference type="InterPro" id="IPR050098">
    <property type="entry name" value="TFPI/VKTCI-like"/>
</dbReference>
<evidence type="ECO:0000259" key="5">
    <source>
        <dbReference type="PROSITE" id="PS50279"/>
    </source>
</evidence>
<dbReference type="PROSITE" id="PS00280">
    <property type="entry name" value="BPTI_KUNITZ_1"/>
    <property type="match status" value="1"/>
</dbReference>
<dbReference type="PANTHER" id="PTHR10083">
    <property type="entry name" value="KUNITZ-TYPE PROTEASE INHIBITOR-RELATED"/>
    <property type="match status" value="1"/>
</dbReference>
<dbReference type="InterPro" id="IPR002223">
    <property type="entry name" value="Kunitz_BPTI"/>
</dbReference>
<gene>
    <name evidence="6" type="ORF">PYW07_011776</name>
</gene>
<dbReference type="SMART" id="SM00131">
    <property type="entry name" value="KU"/>
    <property type="match status" value="1"/>
</dbReference>
<dbReference type="GO" id="GO:0005615">
    <property type="term" value="C:extracellular space"/>
    <property type="evidence" value="ECO:0007669"/>
    <property type="project" value="TreeGrafter"/>
</dbReference>
<evidence type="ECO:0000256" key="4">
    <source>
        <dbReference type="SAM" id="SignalP"/>
    </source>
</evidence>
<dbReference type="GO" id="GO:0004867">
    <property type="term" value="F:serine-type endopeptidase inhibitor activity"/>
    <property type="evidence" value="ECO:0007669"/>
    <property type="project" value="UniProtKB-KW"/>
</dbReference>
<proteinExistence type="predicted"/>
<keyword evidence="1" id="KW-0646">Protease inhibitor</keyword>
<dbReference type="Gene3D" id="4.10.410.10">
    <property type="entry name" value="Pancreatic trypsin inhibitor Kunitz domain"/>
    <property type="match status" value="1"/>
</dbReference>
<feature type="domain" description="BPTI/Kunitz inhibitor" evidence="5">
    <location>
        <begin position="26"/>
        <end position="76"/>
    </location>
</feature>
<dbReference type="InterPro" id="IPR036880">
    <property type="entry name" value="Kunitz_BPTI_sf"/>
</dbReference>
<protein>
    <recommendedName>
        <fullName evidence="5">BPTI/Kunitz inhibitor domain-containing protein</fullName>
    </recommendedName>
</protein>
<sequence>MKLLLCFLVIFLVAAALADTSINPICLLPRETGMCRASMPRYGYNPESGKCEKFTYGGCRGNSNNFLTVEECEDACSAS</sequence>
<keyword evidence="7" id="KW-1185">Reference proteome</keyword>
<dbReference type="SUPFAM" id="SSF57362">
    <property type="entry name" value="BPTI-like"/>
    <property type="match status" value="1"/>
</dbReference>
<evidence type="ECO:0000256" key="3">
    <source>
        <dbReference type="ARBA" id="ARBA00023157"/>
    </source>
</evidence>